<accession>A0A1M6AYL4</accession>
<dbReference type="Proteomes" id="UP000184231">
    <property type="component" value="Unassembled WGS sequence"/>
</dbReference>
<evidence type="ECO:0000313" key="1">
    <source>
        <dbReference type="EMBL" id="SHI41599.1"/>
    </source>
</evidence>
<proteinExistence type="predicted"/>
<organism evidence="1 2">
    <name type="scientific">Arenibacter nanhaiticus</name>
    <dbReference type="NCBI Taxonomy" id="558155"/>
    <lineage>
        <taxon>Bacteria</taxon>
        <taxon>Pseudomonadati</taxon>
        <taxon>Bacteroidota</taxon>
        <taxon>Flavobacteriia</taxon>
        <taxon>Flavobacteriales</taxon>
        <taxon>Flavobacteriaceae</taxon>
        <taxon>Arenibacter</taxon>
    </lineage>
</organism>
<keyword evidence="2" id="KW-1185">Reference proteome</keyword>
<dbReference type="EMBL" id="FQYX01000002">
    <property type="protein sequence ID" value="SHI41599.1"/>
    <property type="molecule type" value="Genomic_DNA"/>
</dbReference>
<sequence length="58" mass="6886">MRLVIKPLYKSSVFYEGAVLRLLLKRETIAIVGKKKQNWMVIKYCFFIKSLIVTYLCK</sequence>
<reference evidence="2" key="1">
    <citation type="submission" date="2016-11" db="EMBL/GenBank/DDBJ databases">
        <authorList>
            <person name="Varghese N."/>
            <person name="Submissions S."/>
        </authorList>
    </citation>
    <scope>NUCLEOTIDE SEQUENCE [LARGE SCALE GENOMIC DNA]</scope>
    <source>
        <strain evidence="2">CGMCC 1.8863</strain>
    </source>
</reference>
<name>A0A1M6AYL4_9FLAO</name>
<gene>
    <name evidence="1" type="ORF">SAMN04487911_1027</name>
</gene>
<protein>
    <submittedName>
        <fullName evidence="1">Uncharacterized protein</fullName>
    </submittedName>
</protein>
<dbReference type="AlphaFoldDB" id="A0A1M6AYL4"/>
<dbReference type="STRING" id="558155.SAMN04487911_1027"/>
<evidence type="ECO:0000313" key="2">
    <source>
        <dbReference type="Proteomes" id="UP000184231"/>
    </source>
</evidence>